<organism evidence="1 2">
    <name type="scientific">Marinilabilia salmonicolor</name>
    <dbReference type="NCBI Taxonomy" id="989"/>
    <lineage>
        <taxon>Bacteria</taxon>
        <taxon>Pseudomonadati</taxon>
        <taxon>Bacteroidota</taxon>
        <taxon>Bacteroidia</taxon>
        <taxon>Marinilabiliales</taxon>
        <taxon>Marinilabiliaceae</taxon>
        <taxon>Marinilabilia</taxon>
    </lineage>
</organism>
<dbReference type="RefSeq" id="WP_106152773.1">
    <property type="nucleotide sequence ID" value="NZ_PVTS01000006.1"/>
</dbReference>
<accession>A0A2T0XMV5</accession>
<proteinExistence type="predicted"/>
<evidence type="ECO:0000313" key="1">
    <source>
        <dbReference type="EMBL" id="RCW38377.1"/>
    </source>
</evidence>
<sequence length="756" mass="86039">MNLLHYLPDHLPSRNNLLRDAPLTIYDKLKLDKTTTVKLPALGKEIIFELHQDAAFSLKVFNHAKDLKEASIPDYFKKGEAEKFFKDQSLLSYRLWGRLQSEGDLQGGDIGGLNITAGQTAEISKTTSHPNDISLDIALIKDLKHFTALLTGADQASLLNSLKVHEAMAYAFTGNLTFEISVNLLKLLSVAFAPVFSLTPGPKTPLSINPSIQIGFNAIKNDSFRVQISKQADDRFKLFLQKEILNDKTFSVSAGLNISIREKDAESIAQIIDDYFETYLGKPFSEIENFLNQAKELKEDSFLVELAYKIAFNGTGIEQLREQFDIYKNKMYEARKKVLETITATVEAGVEYKYRKAANQSTLLEATLSGDFLIQQIGNILKLNITHLISEARKNVPGIEVQNYLQEKNLTIEEHLTFGISLGNMALKSATKQIFVYDEKLSGLERERAIQIAFLDERKVTVFGEEATVRASLDAETPTPKSTLTYSEIDCSLTLTTWKSDRRIRPWDKKDLQQFLQTALVWNIFDEDESEDFFTSIWENLLKNRDVEYECKLHIPHQIFRQTIQSLSKNASIEAISEAIAASILPNKSDQRSLFISARKEFYTPLILNSFEGQDILESLNQPLYTQKYPKWKQYEITQINNQNFSGSDSFMGISNNRTFKHFQKFISAINLLNHQIQNNEVVESNLEKSVLKFFFESFHTIVKDPSGFAQRWMGYYLLTSIVKEFPKITTSVINTLTIQYPDQKNNKTALLIGGK</sequence>
<dbReference type="AlphaFoldDB" id="A0A2T0XMV5"/>
<dbReference type="Proteomes" id="UP000252733">
    <property type="component" value="Unassembled WGS sequence"/>
</dbReference>
<comment type="caution">
    <text evidence="1">The sequence shown here is derived from an EMBL/GenBank/DDBJ whole genome shotgun (WGS) entry which is preliminary data.</text>
</comment>
<reference evidence="1 2" key="1">
    <citation type="submission" date="2018-07" db="EMBL/GenBank/DDBJ databases">
        <title>Freshwater and sediment microbial communities from various areas in North America, analyzing microbe dynamics in response to fracking.</title>
        <authorList>
            <person name="Lamendella R."/>
        </authorList>
    </citation>
    <scope>NUCLEOTIDE SEQUENCE [LARGE SCALE GENOMIC DNA]</scope>
    <source>
        <strain evidence="1 2">160A</strain>
    </source>
</reference>
<evidence type="ECO:0000313" key="2">
    <source>
        <dbReference type="Proteomes" id="UP000252733"/>
    </source>
</evidence>
<name>A0A2T0XMV5_9BACT</name>
<dbReference type="EMBL" id="QPIZ01000004">
    <property type="protein sequence ID" value="RCW38377.1"/>
    <property type="molecule type" value="Genomic_DNA"/>
</dbReference>
<keyword evidence="2" id="KW-1185">Reference proteome</keyword>
<dbReference type="OrthoDB" id="1488494at2"/>
<gene>
    <name evidence="1" type="ORF">DFO77_104135</name>
</gene>
<protein>
    <submittedName>
        <fullName evidence="1">Uncharacterized protein</fullName>
    </submittedName>
</protein>